<protein>
    <recommendedName>
        <fullName evidence="7">Major facilitator superfamily (MFS) profile domain-containing protein</fullName>
    </recommendedName>
</protein>
<evidence type="ECO:0000256" key="5">
    <source>
        <dbReference type="ARBA" id="ARBA00023136"/>
    </source>
</evidence>
<reference evidence="8 9" key="1">
    <citation type="submission" date="2015-01" db="EMBL/GenBank/DDBJ databases">
        <title>The Genome Sequence of Exophiala oligosperma CBS72588.</title>
        <authorList>
            <consortium name="The Broad Institute Genomics Platform"/>
            <person name="Cuomo C."/>
            <person name="de Hoog S."/>
            <person name="Gorbushina A."/>
            <person name="Stielow B."/>
            <person name="Teixiera M."/>
            <person name="Abouelleil A."/>
            <person name="Chapman S.B."/>
            <person name="Priest M."/>
            <person name="Young S.K."/>
            <person name="Wortman J."/>
            <person name="Nusbaum C."/>
            <person name="Birren B."/>
        </authorList>
    </citation>
    <scope>NUCLEOTIDE SEQUENCE [LARGE SCALE GENOMIC DNA]</scope>
    <source>
        <strain evidence="8 9">CBS 72588</strain>
    </source>
</reference>
<feature type="transmembrane region" description="Helical" evidence="6">
    <location>
        <begin position="282"/>
        <end position="299"/>
    </location>
</feature>
<dbReference type="Gene3D" id="1.20.1250.20">
    <property type="entry name" value="MFS general substrate transporter like domains"/>
    <property type="match status" value="1"/>
</dbReference>
<dbReference type="Pfam" id="PF06609">
    <property type="entry name" value="TRI12"/>
    <property type="match status" value="1"/>
</dbReference>
<dbReference type="InterPro" id="IPR013094">
    <property type="entry name" value="AB_hydrolase_3"/>
</dbReference>
<dbReference type="InterPro" id="IPR010573">
    <property type="entry name" value="MFS_Str1/Tri12-like"/>
</dbReference>
<keyword evidence="4 6" id="KW-1133">Transmembrane helix</keyword>
<dbReference type="GO" id="GO:0005886">
    <property type="term" value="C:plasma membrane"/>
    <property type="evidence" value="ECO:0007669"/>
    <property type="project" value="TreeGrafter"/>
</dbReference>
<feature type="transmembrane region" description="Helical" evidence="6">
    <location>
        <begin position="56"/>
        <end position="76"/>
    </location>
</feature>
<feature type="transmembrane region" description="Helical" evidence="6">
    <location>
        <begin position="251"/>
        <end position="270"/>
    </location>
</feature>
<name>A0A0D2BNH5_9EURO</name>
<feature type="transmembrane region" description="Helical" evidence="6">
    <location>
        <begin position="148"/>
        <end position="168"/>
    </location>
</feature>
<feature type="domain" description="Major facilitator superfamily (MFS) profile" evidence="7">
    <location>
        <begin position="55"/>
        <end position="553"/>
    </location>
</feature>
<feature type="transmembrane region" description="Helical" evidence="6">
    <location>
        <begin position="96"/>
        <end position="116"/>
    </location>
</feature>
<feature type="transmembrane region" description="Helical" evidence="6">
    <location>
        <begin position="381"/>
        <end position="401"/>
    </location>
</feature>
<evidence type="ECO:0000256" key="2">
    <source>
        <dbReference type="ARBA" id="ARBA00022448"/>
    </source>
</evidence>
<feature type="transmembrane region" description="Helical" evidence="6">
    <location>
        <begin position="352"/>
        <end position="374"/>
    </location>
</feature>
<dbReference type="PANTHER" id="PTHR23501:SF109">
    <property type="entry name" value="MAJOR FACILITATOR SUPERFAMILY (MFS) PROFILE DOMAIN-CONTAINING PROTEIN-RELATED"/>
    <property type="match status" value="1"/>
</dbReference>
<evidence type="ECO:0000256" key="1">
    <source>
        <dbReference type="ARBA" id="ARBA00004141"/>
    </source>
</evidence>
<feature type="transmembrane region" description="Helical" evidence="6">
    <location>
        <begin position="441"/>
        <end position="463"/>
    </location>
</feature>
<keyword evidence="2" id="KW-0813">Transport</keyword>
<dbReference type="GO" id="GO:0022857">
    <property type="term" value="F:transmembrane transporter activity"/>
    <property type="evidence" value="ECO:0007669"/>
    <property type="project" value="InterPro"/>
</dbReference>
<evidence type="ECO:0000256" key="4">
    <source>
        <dbReference type="ARBA" id="ARBA00022989"/>
    </source>
</evidence>
<evidence type="ECO:0000256" key="3">
    <source>
        <dbReference type="ARBA" id="ARBA00022692"/>
    </source>
</evidence>
<dbReference type="Gene3D" id="3.40.50.1820">
    <property type="entry name" value="alpha/beta hydrolase"/>
    <property type="match status" value="1"/>
</dbReference>
<dbReference type="EMBL" id="KN847340">
    <property type="protein sequence ID" value="KIW39032.1"/>
    <property type="molecule type" value="Genomic_DNA"/>
</dbReference>
<gene>
    <name evidence="8" type="ORF">PV06_08848</name>
</gene>
<dbReference type="AlphaFoldDB" id="A0A0D2BNH5"/>
<dbReference type="InterPro" id="IPR053791">
    <property type="entry name" value="MFS_Tri12-like"/>
</dbReference>
<dbReference type="CDD" id="cd06179">
    <property type="entry name" value="MFS_TRI12_like"/>
    <property type="match status" value="1"/>
</dbReference>
<dbReference type="GO" id="GO:0016787">
    <property type="term" value="F:hydrolase activity"/>
    <property type="evidence" value="ECO:0007669"/>
    <property type="project" value="InterPro"/>
</dbReference>
<evidence type="ECO:0000259" key="7">
    <source>
        <dbReference type="PROSITE" id="PS50850"/>
    </source>
</evidence>
<feature type="transmembrane region" description="Helical" evidence="6">
    <location>
        <begin position="123"/>
        <end position="142"/>
    </location>
</feature>
<dbReference type="VEuPathDB" id="FungiDB:PV06_08848"/>
<evidence type="ECO:0000313" key="9">
    <source>
        <dbReference type="Proteomes" id="UP000053342"/>
    </source>
</evidence>
<comment type="subcellular location">
    <subcellularLocation>
        <location evidence="1">Membrane</location>
        <topology evidence="1">Multi-pass membrane protein</topology>
    </subcellularLocation>
</comment>
<sequence>MVFGKPEELHVESEQPQHSQLASLTDHVAVHTETFDISDAALGNDLSAKYFRNPRFIGLLVGAVVTNNAYIIPYIYAANATPEIVAEFGESIAINWIPLAYNLCYSVSLLLFGRLADIFGRRYFVIGANALAVLGCIVSGTAHSARTIVGGQVLTGLAAAVQSSFTIWLAELIPKKMRPLVNSAVYISAMVGYGLGPALTRQILNASNGNWRWVFYFPLILNVFTLCYFPPGFKLLHLGRSRWEQLKRTDFGGLVLFTAGLLLFLMGLSLGGNLYPWKSARVIAMIVVGVCTLMVFGFYEMWYTGDQILPTHLFKARGFLSMVLCAGVGSCVVLSSAILWPQQVNSILPANLLNAVQTACTLLGLGLAGVILTFVPYHKYIIVACAVVLTTFVGAMVSVQPGQTSKAATFVALISGSCGIIESASRSLLPLSCPDEDIGSAIGILGTFGYGSSAVATAIYVAILTSKLKSILPAKIESAALKAGLPSSSLESLLVNYSTNMTAVPGITPEIMKSVGIAVEQGYADSFRYVWYAGIALGACSIISAFFIHNYSELMVSEVSRKMMLSAKEQPMMARSEAHKIRNDQSRELFSTLEKTSILPPTGKMIPARATDLNIKHAVEEIPNSKNAKIHWLGDRTSTKVLLYFHGGGYAMPPIDGHIIFLKACIDQVFEKTEEKLVVALLEYALSTVEKYPTQLLQATEALRFVLAGGFEPADVVIGGDSAGGNMSLGLISEIMHPLAGLAPPLSLETPLAGVLLISPWVSFSNEFRSFHVNTPTDICTPALLDQMVDAFVLPKDRNNWSEPYLADQSWWTGFPAKDVLNIWGELEMLQDPVKEVGCKLSKAGVEITNVECPLHVHVDCMLDAQSGLEYGLMATEIWDWLAKVYSQ</sequence>
<keyword evidence="3 6" id="KW-0812">Transmembrane</keyword>
<dbReference type="GeneID" id="27360922"/>
<feature type="transmembrane region" description="Helical" evidence="6">
    <location>
        <begin position="180"/>
        <end position="199"/>
    </location>
</feature>
<keyword evidence="5 6" id="KW-0472">Membrane</keyword>
<proteinExistence type="predicted"/>
<dbReference type="PANTHER" id="PTHR23501">
    <property type="entry name" value="MAJOR FACILITATOR SUPERFAMILY"/>
    <property type="match status" value="1"/>
</dbReference>
<dbReference type="RefSeq" id="XP_016259248.1">
    <property type="nucleotide sequence ID" value="XM_016410226.1"/>
</dbReference>
<dbReference type="SUPFAM" id="SSF103473">
    <property type="entry name" value="MFS general substrate transporter"/>
    <property type="match status" value="1"/>
</dbReference>
<dbReference type="InterPro" id="IPR036259">
    <property type="entry name" value="MFS_trans_sf"/>
</dbReference>
<feature type="transmembrane region" description="Helical" evidence="6">
    <location>
        <begin position="529"/>
        <end position="548"/>
    </location>
</feature>
<dbReference type="InterPro" id="IPR020846">
    <property type="entry name" value="MFS_dom"/>
</dbReference>
<keyword evidence="9" id="KW-1185">Reference proteome</keyword>
<dbReference type="SUPFAM" id="SSF53474">
    <property type="entry name" value="alpha/beta-Hydrolases"/>
    <property type="match status" value="1"/>
</dbReference>
<evidence type="ECO:0000256" key="6">
    <source>
        <dbReference type="SAM" id="Phobius"/>
    </source>
</evidence>
<dbReference type="Pfam" id="PF07859">
    <property type="entry name" value="Abhydrolase_3"/>
    <property type="match status" value="1"/>
</dbReference>
<accession>A0A0D2BNH5</accession>
<dbReference type="PROSITE" id="PS50850">
    <property type="entry name" value="MFS"/>
    <property type="match status" value="1"/>
</dbReference>
<organism evidence="8 9">
    <name type="scientific">Exophiala oligosperma</name>
    <dbReference type="NCBI Taxonomy" id="215243"/>
    <lineage>
        <taxon>Eukaryota</taxon>
        <taxon>Fungi</taxon>
        <taxon>Dikarya</taxon>
        <taxon>Ascomycota</taxon>
        <taxon>Pezizomycotina</taxon>
        <taxon>Eurotiomycetes</taxon>
        <taxon>Chaetothyriomycetidae</taxon>
        <taxon>Chaetothyriales</taxon>
        <taxon>Herpotrichiellaceae</taxon>
        <taxon>Exophiala</taxon>
    </lineage>
</organism>
<feature type="transmembrane region" description="Helical" evidence="6">
    <location>
        <begin position="319"/>
        <end position="340"/>
    </location>
</feature>
<dbReference type="Proteomes" id="UP000053342">
    <property type="component" value="Unassembled WGS sequence"/>
</dbReference>
<feature type="transmembrane region" description="Helical" evidence="6">
    <location>
        <begin position="211"/>
        <end position="230"/>
    </location>
</feature>
<dbReference type="OrthoDB" id="2152029at2759"/>
<evidence type="ECO:0000313" key="8">
    <source>
        <dbReference type="EMBL" id="KIW39032.1"/>
    </source>
</evidence>
<dbReference type="InterPro" id="IPR029058">
    <property type="entry name" value="AB_hydrolase_fold"/>
</dbReference>
<dbReference type="HOGENOM" id="CLU_324915_0_0_1"/>